<evidence type="ECO:0000256" key="22">
    <source>
        <dbReference type="PROSITE-ProRule" id="PRU00090"/>
    </source>
</evidence>
<keyword evidence="3" id="KW-0272">Extracellular matrix</keyword>
<feature type="compositionally biased region" description="Polar residues" evidence="23">
    <location>
        <begin position="149"/>
        <end position="164"/>
    </location>
</feature>
<evidence type="ECO:0000256" key="23">
    <source>
        <dbReference type="SAM" id="MobiDB-lite"/>
    </source>
</evidence>
<dbReference type="SUPFAM" id="SSF63501">
    <property type="entry name" value="Frizzled cysteine-rich domain"/>
    <property type="match status" value="1"/>
</dbReference>
<keyword evidence="12" id="KW-0176">Collagen</keyword>
<comment type="similarity">
    <text evidence="18">Belongs to the multiplexin collagen family.</text>
</comment>
<evidence type="ECO:0000256" key="16">
    <source>
        <dbReference type="ARBA" id="ARBA00053766"/>
    </source>
</evidence>
<dbReference type="Ensembl" id="ENSACIT00000003710.1">
    <property type="protein sequence ID" value="ENSACIP00000003594.1"/>
    <property type="gene ID" value="ENSACIG00000002774.1"/>
</dbReference>
<dbReference type="Gene3D" id="1.10.2000.10">
    <property type="entry name" value="Frizzled cysteine-rich domain"/>
    <property type="match status" value="1"/>
</dbReference>
<feature type="region of interest" description="Disordered" evidence="23">
    <location>
        <begin position="70"/>
        <end position="128"/>
    </location>
</feature>
<evidence type="ECO:0000256" key="15">
    <source>
        <dbReference type="ARBA" id="ARBA00023278"/>
    </source>
</evidence>
<dbReference type="InterPro" id="IPR035523">
    <property type="entry name" value="Collagen_XVIII_Fz"/>
</dbReference>
<dbReference type="Pfam" id="PF20010">
    <property type="entry name" value="Collagen_trimer"/>
    <property type="match status" value="1"/>
</dbReference>
<dbReference type="InterPro" id="IPR048287">
    <property type="entry name" value="TSPN-like_N"/>
</dbReference>
<evidence type="ECO:0000256" key="12">
    <source>
        <dbReference type="ARBA" id="ARBA00023119"/>
    </source>
</evidence>
<feature type="compositionally biased region" description="Pro residues" evidence="23">
    <location>
        <begin position="522"/>
        <end position="533"/>
    </location>
</feature>
<feature type="compositionally biased region" description="Polar residues" evidence="23">
    <location>
        <begin position="102"/>
        <end position="128"/>
    </location>
</feature>
<dbReference type="Gene3D" id="2.60.120.200">
    <property type="match status" value="1"/>
</dbReference>
<evidence type="ECO:0000256" key="4">
    <source>
        <dbReference type="ARBA" id="ARBA00022553"/>
    </source>
</evidence>
<dbReference type="FunFam" id="3.40.1620.70:FF:000003">
    <property type="entry name" value="Collagen type XVIII alpha 1"/>
    <property type="match status" value="1"/>
</dbReference>
<dbReference type="GO" id="GO:0030198">
    <property type="term" value="P:extracellular matrix organization"/>
    <property type="evidence" value="ECO:0007669"/>
    <property type="project" value="TreeGrafter"/>
</dbReference>
<dbReference type="SUPFAM" id="SSF56436">
    <property type="entry name" value="C-type lectin-like"/>
    <property type="match status" value="1"/>
</dbReference>
<keyword evidence="2" id="KW-0964">Secreted</keyword>
<feature type="signal peptide" evidence="24">
    <location>
        <begin position="1"/>
        <end position="20"/>
    </location>
</feature>
<dbReference type="PANTHER" id="PTHR24023">
    <property type="entry name" value="COLLAGEN ALPHA"/>
    <property type="match status" value="1"/>
</dbReference>
<feature type="compositionally biased region" description="Pro residues" evidence="23">
    <location>
        <begin position="693"/>
        <end position="702"/>
    </location>
</feature>
<dbReference type="GO" id="GO:0046872">
    <property type="term" value="F:metal ion binding"/>
    <property type="evidence" value="ECO:0007669"/>
    <property type="project" value="UniProtKB-KW"/>
</dbReference>
<dbReference type="Gene3D" id="3.40.1620.70">
    <property type="match status" value="1"/>
</dbReference>
<feature type="region of interest" description="Disordered" evidence="23">
    <location>
        <begin position="145"/>
        <end position="164"/>
    </location>
</feature>
<keyword evidence="14" id="KW-0325">Glycoprotein</keyword>
<reference evidence="26" key="1">
    <citation type="submission" date="2025-08" db="UniProtKB">
        <authorList>
            <consortium name="Ensembl"/>
        </authorList>
    </citation>
    <scope>IDENTIFICATION</scope>
</reference>
<feature type="compositionally biased region" description="Pro residues" evidence="23">
    <location>
        <begin position="552"/>
        <end position="562"/>
    </location>
</feature>
<dbReference type="SMART" id="SM00063">
    <property type="entry name" value="FRI"/>
    <property type="match status" value="1"/>
</dbReference>
<evidence type="ECO:0000256" key="11">
    <source>
        <dbReference type="ARBA" id="ARBA00022974"/>
    </source>
</evidence>
<name>A0A3Q0QVJ2_AMPCI</name>
<protein>
    <recommendedName>
        <fullName evidence="21">Collagen alpha-1(XVIII) chain</fullName>
    </recommendedName>
</protein>
<dbReference type="GO" id="GO:0042127">
    <property type="term" value="P:regulation of cell population proliferation"/>
    <property type="evidence" value="ECO:0007669"/>
    <property type="project" value="UniProtKB-ARBA"/>
</dbReference>
<evidence type="ECO:0000256" key="5">
    <source>
        <dbReference type="ARBA" id="ARBA00022723"/>
    </source>
</evidence>
<reference evidence="26" key="2">
    <citation type="submission" date="2025-09" db="UniProtKB">
        <authorList>
            <consortium name="Ensembl"/>
        </authorList>
    </citation>
    <scope>IDENTIFICATION</scope>
</reference>
<dbReference type="FunFam" id="1.10.2000.10:FF:000017">
    <property type="entry name" value="Alpha 1 type XVIII collagen"/>
    <property type="match status" value="1"/>
</dbReference>
<feature type="region of interest" description="Disordered" evidence="23">
    <location>
        <begin position="515"/>
        <end position="571"/>
    </location>
</feature>
<evidence type="ECO:0000256" key="6">
    <source>
        <dbReference type="ARBA" id="ARBA00022729"/>
    </source>
</evidence>
<comment type="function">
    <text evidence="16">May regulate extracellular matrix-dependent motility and morphogenesis of endothelial and non-endothelial cells; the function requires homotrimerization and implicates MAPK signaling.</text>
</comment>
<dbReference type="InterPro" id="IPR020067">
    <property type="entry name" value="Frizzled_dom"/>
</dbReference>
<feature type="region of interest" description="Disordered" evidence="23">
    <location>
        <begin position="687"/>
        <end position="728"/>
    </location>
</feature>
<dbReference type="CDD" id="cd07455">
    <property type="entry name" value="CRD_Collagen_XVIII"/>
    <property type="match status" value="1"/>
</dbReference>
<evidence type="ECO:0000256" key="19">
    <source>
        <dbReference type="ARBA" id="ARBA00064471"/>
    </source>
</evidence>
<dbReference type="GO" id="GO:0030020">
    <property type="term" value="F:extracellular matrix structural constituent conferring tensile strength"/>
    <property type="evidence" value="ECO:0007669"/>
    <property type="project" value="TreeGrafter"/>
</dbReference>
<feature type="domain" description="FZ" evidence="25">
    <location>
        <begin position="200"/>
        <end position="319"/>
    </location>
</feature>
<dbReference type="CDD" id="cd00247">
    <property type="entry name" value="Endostatin-like"/>
    <property type="match status" value="1"/>
</dbReference>
<keyword evidence="27" id="KW-1185">Reference proteome</keyword>
<comment type="subcellular location">
    <subcellularLocation>
        <location evidence="1">Secreted</location>
        <location evidence="1">Extracellular space</location>
        <location evidence="1">Extracellular matrix</location>
        <location evidence="1">Basement membrane</location>
    </subcellularLocation>
</comment>
<comment type="function">
    <text evidence="17">Probably plays a major role in determining the retinal structure as well as in the closure of the neural tube.</text>
</comment>
<keyword evidence="11" id="KW-0654">Proteoglycan</keyword>
<proteinExistence type="inferred from homology"/>
<keyword evidence="13 22" id="KW-1015">Disulfide bond</keyword>
<evidence type="ECO:0000313" key="27">
    <source>
        <dbReference type="Proteomes" id="UP000261340"/>
    </source>
</evidence>
<keyword evidence="4" id="KW-0597">Phosphoprotein</keyword>
<dbReference type="GO" id="GO:0005604">
    <property type="term" value="C:basement membrane"/>
    <property type="evidence" value="ECO:0007669"/>
    <property type="project" value="UniProtKB-SubCell"/>
</dbReference>
<dbReference type="Gene3D" id="1.20.5.320">
    <property type="entry name" value="6-Phosphogluconate Dehydrogenase, domain 3"/>
    <property type="match status" value="1"/>
</dbReference>
<dbReference type="InterPro" id="IPR050149">
    <property type="entry name" value="Collagen_superfamily"/>
</dbReference>
<accession>A0A3Q0QVJ2</accession>
<feature type="compositionally biased region" description="Low complexity" evidence="23">
    <location>
        <begin position="82"/>
        <end position="93"/>
    </location>
</feature>
<organism evidence="26 27">
    <name type="scientific">Amphilophus citrinellus</name>
    <name type="common">Midas cichlid</name>
    <name type="synonym">Cichlasoma citrinellum</name>
    <dbReference type="NCBI Taxonomy" id="61819"/>
    <lineage>
        <taxon>Eukaryota</taxon>
        <taxon>Metazoa</taxon>
        <taxon>Chordata</taxon>
        <taxon>Craniata</taxon>
        <taxon>Vertebrata</taxon>
        <taxon>Euteleostomi</taxon>
        <taxon>Actinopterygii</taxon>
        <taxon>Neopterygii</taxon>
        <taxon>Teleostei</taxon>
        <taxon>Neoteleostei</taxon>
        <taxon>Acanthomorphata</taxon>
        <taxon>Ovalentaria</taxon>
        <taxon>Cichlomorphae</taxon>
        <taxon>Cichliformes</taxon>
        <taxon>Cichlidae</taxon>
        <taxon>New World cichlids</taxon>
        <taxon>Cichlasomatinae</taxon>
        <taxon>Heroini</taxon>
        <taxon>Amphilophus</taxon>
    </lineage>
</organism>
<evidence type="ECO:0000256" key="9">
    <source>
        <dbReference type="ARBA" id="ARBA00022869"/>
    </source>
</evidence>
<evidence type="ECO:0000256" key="1">
    <source>
        <dbReference type="ARBA" id="ARBA00004302"/>
    </source>
</evidence>
<keyword evidence="5" id="KW-0479">Metal-binding</keyword>
<dbReference type="InterPro" id="IPR016186">
    <property type="entry name" value="C-type_lectin-like/link_sf"/>
</dbReference>
<dbReference type="InterPro" id="IPR045463">
    <property type="entry name" value="XV/XVIII_trimerization_dom"/>
</dbReference>
<dbReference type="FunFam" id="2.60.120.200:FF:000039">
    <property type="entry name" value="Collagen XV alpha 1 chain"/>
    <property type="match status" value="1"/>
</dbReference>
<evidence type="ECO:0000256" key="20">
    <source>
        <dbReference type="ARBA" id="ARBA00065165"/>
    </source>
</evidence>
<evidence type="ECO:0000256" key="8">
    <source>
        <dbReference type="ARBA" id="ARBA00022833"/>
    </source>
</evidence>
<feature type="region of interest" description="Disordered" evidence="23">
    <location>
        <begin position="33"/>
        <end position="55"/>
    </location>
</feature>
<feature type="compositionally biased region" description="Low complexity" evidence="23">
    <location>
        <begin position="36"/>
        <end position="52"/>
    </location>
</feature>
<comment type="subunit">
    <text evidence="19">Monomeric. Interacts with KDR/VEGFR2. Interacts with the ITGA5:ITGB1 complex. Interacts with NID1, HSPG2, laminin-1:NID1 complex, FBLN1 and FBLN2.</text>
</comment>
<evidence type="ECO:0000256" key="7">
    <source>
        <dbReference type="ARBA" id="ARBA00022737"/>
    </source>
</evidence>
<dbReference type="SMART" id="SM00210">
    <property type="entry name" value="TSPN"/>
    <property type="match status" value="1"/>
</dbReference>
<dbReference type="InterPro" id="IPR013320">
    <property type="entry name" value="ConA-like_dom_sf"/>
</dbReference>
<keyword evidence="7" id="KW-0677">Repeat</keyword>
<dbReference type="Proteomes" id="UP000261340">
    <property type="component" value="Unplaced"/>
</dbReference>
<evidence type="ECO:0000256" key="14">
    <source>
        <dbReference type="ARBA" id="ARBA00023180"/>
    </source>
</evidence>
<dbReference type="AlphaFoldDB" id="A0A3Q0QVJ2"/>
<dbReference type="GO" id="GO:0007155">
    <property type="term" value="P:cell adhesion"/>
    <property type="evidence" value="ECO:0007669"/>
    <property type="project" value="UniProtKB-KW"/>
</dbReference>
<evidence type="ECO:0000256" key="2">
    <source>
        <dbReference type="ARBA" id="ARBA00022525"/>
    </source>
</evidence>
<evidence type="ECO:0000256" key="17">
    <source>
        <dbReference type="ARBA" id="ARBA00054383"/>
    </source>
</evidence>
<keyword evidence="9" id="KW-0084">Basement membrane</keyword>
<dbReference type="FunFam" id="3.10.100.10:FF:000008">
    <property type="entry name" value="collagen alpha-1(XVIII) chain isoform X1"/>
    <property type="match status" value="1"/>
</dbReference>
<evidence type="ECO:0000313" key="26">
    <source>
        <dbReference type="Ensembl" id="ENSACIP00000003594.1"/>
    </source>
</evidence>
<comment type="caution">
    <text evidence="22">Lacks conserved residue(s) required for the propagation of feature annotation.</text>
</comment>
<evidence type="ECO:0000256" key="3">
    <source>
        <dbReference type="ARBA" id="ARBA00022530"/>
    </source>
</evidence>
<dbReference type="InterPro" id="IPR036790">
    <property type="entry name" value="Frizzled_dom_sf"/>
</dbReference>
<keyword evidence="8" id="KW-0862">Zinc</keyword>
<dbReference type="Pfam" id="PF06482">
    <property type="entry name" value="Endostatin"/>
    <property type="match status" value="1"/>
</dbReference>
<evidence type="ECO:0000256" key="21">
    <source>
        <dbReference type="ARBA" id="ARBA00069367"/>
    </source>
</evidence>
<sequence>MRTQFGLLILLAQWAVHSDAWFWSWTDTTTLAPTVEPEGSGSPAGSGEPPTEMIGNVGEDIVDEGHGMEKGVQTSDEISEAPQLTTVVPTTQPENEHESKKSTAGISSHKSQLGNGTSSLKGSKGSVNSSFTGNVTRLRFGLEPELASDNGSAPGTETNVTQSSISERDLNQTILLSQTAAVSQATSEKLPEVVKSALDAESPQCLLVDTALPFCSSMVGQRFVVPNYFNQSSVEEVQALLNEWAWLLSSQCHHSLEWFFCLLLVPKCGSLAPLPVLPCQSFCEVLRDSCWMLLDEGRLPVECHTLPDEEDDGYQCLSVSNQKEDSGVSLLQLIGDPPPNEITQVDGPDNTPSYVFGPDANTGQLARAHFPNPFYRDFSLIFNLKPTTDKGGVIFSITDPRQNIMHVGVKLSAVQGSNQNVILYYTEPKSKRSYEAARFLVPSMLDTWTRFALAVKDDMVLFYFNCDTDPLVTRIKRAPEDMELESGAGVFVGQAGGADPEKFLVCIQGSAGFGYQGQKGEPGPPGPPGPPGSAPENVAGSDGSVVSRVPGPRGPPGPPGPQGPAGTDGEPVSRLKIISLLENTKHNKCAFIVQLTLLCLSQHACKPHSVFSNMIFFLLKRLDICLYPFISIFKVHHQQKNKSITLSLQGRPGINGYKGEKGESGVGSGFGYPVSINIVTNTLGPKGESIIGPPGPSGPQGPPGIGYDGRPGPPGPPGPPGSPGSYQPNYRKKLNAHCFLQVTVLNSYETMIATARREEEGSLIYIIDRADLYLRVRNGLRQVMLGEYSPFFRDLENEVAGVQPPPVILYPQSQDQSQNNGAGDYSEGFTLVKPIDPPKPTPADPRYVPKYEPRFPDQTHSGQTYERFGTQQNERRYPVTPQRHPAPPVLGPVGRFETYGSGLHLIALNTPHTGNMRGIRGADFLCFQQARTVGLKGTFRAFLSSKLQDLYTIVRRSDRDSVPIVNLKDQVLFSSWDTLFGDSANTMRENVPIYSFDGRDILRDSAWPEKMVWHGSSKKGHRQTDQYCETWRTGDRAVTGLASSLQSGHLLQQSPSSCSGSYIVLCIENAVISPSKK</sequence>
<dbReference type="Gene3D" id="3.10.100.10">
    <property type="entry name" value="Mannose-Binding Protein A, subunit A"/>
    <property type="match status" value="1"/>
</dbReference>
<dbReference type="GO" id="GO:0009653">
    <property type="term" value="P:anatomical structure morphogenesis"/>
    <property type="evidence" value="ECO:0007669"/>
    <property type="project" value="UniProtKB-ARBA"/>
</dbReference>
<dbReference type="InterPro" id="IPR010515">
    <property type="entry name" value="Collagenase_NC10/endostatin"/>
</dbReference>
<dbReference type="GO" id="GO:0005581">
    <property type="term" value="C:collagen trimer"/>
    <property type="evidence" value="ECO:0007669"/>
    <property type="project" value="UniProtKB-KW"/>
</dbReference>
<keyword evidence="10" id="KW-0130">Cell adhesion</keyword>
<keyword evidence="6 24" id="KW-0732">Signal</keyword>
<keyword evidence="15" id="KW-0379">Hydroxylation</keyword>
<feature type="chain" id="PRO_5018522782" description="Collagen alpha-1(XVIII) chain" evidence="24">
    <location>
        <begin position="21"/>
        <end position="1077"/>
    </location>
</feature>
<feature type="disulfide bond" evidence="22">
    <location>
        <begin position="252"/>
        <end position="290"/>
    </location>
</feature>
<evidence type="ECO:0000256" key="18">
    <source>
        <dbReference type="ARBA" id="ARBA00061275"/>
    </source>
</evidence>
<dbReference type="PANTHER" id="PTHR24023:SF1082">
    <property type="entry name" value="COLLAGEN TRIPLE HELIX REPEAT"/>
    <property type="match status" value="1"/>
</dbReference>
<feature type="disulfide bond" evidence="22">
    <location>
        <begin position="215"/>
        <end position="261"/>
    </location>
</feature>
<dbReference type="STRING" id="61819.ENSACIP00000003594"/>
<feature type="compositionally biased region" description="Pro residues" evidence="23">
    <location>
        <begin position="711"/>
        <end position="722"/>
    </location>
</feature>
<evidence type="ECO:0000256" key="13">
    <source>
        <dbReference type="ARBA" id="ARBA00023157"/>
    </source>
</evidence>
<dbReference type="InterPro" id="IPR016187">
    <property type="entry name" value="CTDL_fold"/>
</dbReference>
<dbReference type="PROSITE" id="PS50038">
    <property type="entry name" value="FZ"/>
    <property type="match status" value="1"/>
</dbReference>
<dbReference type="GO" id="GO:0005615">
    <property type="term" value="C:extracellular space"/>
    <property type="evidence" value="ECO:0007669"/>
    <property type="project" value="TreeGrafter"/>
</dbReference>
<dbReference type="Pfam" id="PF01392">
    <property type="entry name" value="Fz"/>
    <property type="match status" value="1"/>
</dbReference>
<dbReference type="GeneTree" id="ENSGT00940000165423"/>
<evidence type="ECO:0000256" key="24">
    <source>
        <dbReference type="SAM" id="SignalP"/>
    </source>
</evidence>
<evidence type="ECO:0000256" key="10">
    <source>
        <dbReference type="ARBA" id="ARBA00022889"/>
    </source>
</evidence>
<comment type="subunit">
    <text evidence="20">Forms homotrimers. Recombinant non-collagenous domain 1 has stronger affinity to NID1, HSPG2 and laminin-1:NID1 complex and lower affinity to FBLN1 and FBLN2 than endostatin.</text>
</comment>
<dbReference type="SUPFAM" id="SSF49899">
    <property type="entry name" value="Concanavalin A-like lectins/glucanases"/>
    <property type="match status" value="1"/>
</dbReference>
<evidence type="ECO:0000259" key="25">
    <source>
        <dbReference type="PROSITE" id="PS50038"/>
    </source>
</evidence>